<evidence type="ECO:0000256" key="3">
    <source>
        <dbReference type="ARBA" id="ARBA00022502"/>
    </source>
</evidence>
<evidence type="ECO:0000313" key="12">
    <source>
        <dbReference type="Proteomes" id="UP001521931"/>
    </source>
</evidence>
<reference evidence="11 12" key="1">
    <citation type="submission" date="2022-02" db="EMBL/GenBank/DDBJ databases">
        <title>Uncovering new skin microbiome diversity through culturing and metagenomics.</title>
        <authorList>
            <person name="Conlan S."/>
            <person name="Deming C."/>
            <person name="Nisc Comparative Sequencing Program N."/>
            <person name="Segre J.A."/>
        </authorList>
    </citation>
    <scope>NUCLEOTIDE SEQUENCE [LARGE SCALE GENOMIC DNA]</scope>
    <source>
        <strain evidence="11 12">ACRQZ</strain>
    </source>
</reference>
<feature type="transmembrane region" description="Helical" evidence="10">
    <location>
        <begin position="154"/>
        <end position="177"/>
    </location>
</feature>
<feature type="transmembrane region" description="Helical" evidence="10">
    <location>
        <begin position="28"/>
        <end position="51"/>
    </location>
</feature>
<evidence type="ECO:0000256" key="8">
    <source>
        <dbReference type="ARBA" id="ARBA00022989"/>
    </source>
</evidence>
<dbReference type="RefSeq" id="WP_239263193.1">
    <property type="nucleotide sequence ID" value="NZ_JAKRCV010000013.1"/>
</dbReference>
<dbReference type="PANTHER" id="PTHR12468">
    <property type="entry name" value="GPI MANNOSYLTRANSFERASE 2"/>
    <property type="match status" value="1"/>
</dbReference>
<feature type="transmembrane region" description="Helical" evidence="10">
    <location>
        <begin position="329"/>
        <end position="346"/>
    </location>
</feature>
<organism evidence="11 12">
    <name type="scientific">Arsenicicoccus bolidensis</name>
    <dbReference type="NCBI Taxonomy" id="229480"/>
    <lineage>
        <taxon>Bacteria</taxon>
        <taxon>Bacillati</taxon>
        <taxon>Actinomycetota</taxon>
        <taxon>Actinomycetes</taxon>
        <taxon>Micrococcales</taxon>
        <taxon>Intrasporangiaceae</taxon>
        <taxon>Arsenicicoccus</taxon>
    </lineage>
</organism>
<accession>A0ABS9Q0T4</accession>
<evidence type="ECO:0000256" key="4">
    <source>
        <dbReference type="ARBA" id="ARBA00022676"/>
    </source>
</evidence>
<dbReference type="InterPro" id="IPR007315">
    <property type="entry name" value="PIG-V/Gpi18"/>
</dbReference>
<feature type="transmembrane region" description="Helical" evidence="10">
    <location>
        <begin position="377"/>
        <end position="395"/>
    </location>
</feature>
<keyword evidence="6 10" id="KW-0812">Transmembrane</keyword>
<evidence type="ECO:0000256" key="6">
    <source>
        <dbReference type="ARBA" id="ARBA00022692"/>
    </source>
</evidence>
<keyword evidence="8 10" id="KW-1133">Transmembrane helix</keyword>
<keyword evidence="3" id="KW-0337">GPI-anchor biosynthesis</keyword>
<evidence type="ECO:0000256" key="5">
    <source>
        <dbReference type="ARBA" id="ARBA00022679"/>
    </source>
</evidence>
<feature type="transmembrane region" description="Helical" evidence="10">
    <location>
        <begin position="126"/>
        <end position="147"/>
    </location>
</feature>
<feature type="transmembrane region" description="Helical" evidence="10">
    <location>
        <begin position="352"/>
        <end position="370"/>
    </location>
</feature>
<keyword evidence="12" id="KW-1185">Reference proteome</keyword>
<feature type="transmembrane region" description="Helical" evidence="10">
    <location>
        <begin position="304"/>
        <end position="322"/>
    </location>
</feature>
<dbReference type="Proteomes" id="UP001521931">
    <property type="component" value="Unassembled WGS sequence"/>
</dbReference>
<keyword evidence="4" id="KW-0328">Glycosyltransferase</keyword>
<keyword evidence="9 10" id="KW-0472">Membrane</keyword>
<dbReference type="PANTHER" id="PTHR12468:SF2">
    <property type="entry name" value="GPI MANNOSYLTRANSFERASE 2"/>
    <property type="match status" value="1"/>
</dbReference>
<comment type="pathway">
    <text evidence="2">Glycolipid biosynthesis; glycosylphosphatidylinositol-anchor biosynthesis.</text>
</comment>
<sequence length="410" mass="44666">MTAGATVGTRTHVAGPLGGVGRWRTPRLLLVTLLTYAATRLVSGILIARAARHQVPIGWTGDPVDYWGMTLMWDGTWYRRIAETGYPVPIPVDAAGVTQQNEWAFYPLFPGLARGLMAVTGLEFRYAGAIVATVLGAAAAVLLVVLLRRHVSDGVAVLAMAVWATYLATPVLQIAYTESLAMLLLVAFLLLLEQQRWWGAVAVALLIGLSRPIAVPLGLVALVAVVLRWRRRAERPIGRGEWAGMLATLAGCGVAGFVWPAIVWWATGQPDGYTDTMASWRAGHEITPFVPWWTNAQYFFEDKALVVLVAYTVVLLLLALGPWARPLGWVMRSWMLAYPLYLFAVQDPGTSLYRYLLLLFPAALIGVGATRRVTAGTVVRAAALVGLGVALQVWWTQEVLVLHLPASWPP</sequence>
<evidence type="ECO:0000256" key="7">
    <source>
        <dbReference type="ARBA" id="ARBA00022824"/>
    </source>
</evidence>
<name>A0ABS9Q0T4_9MICO</name>
<dbReference type="EMBL" id="JAKRCV010000013">
    <property type="protein sequence ID" value="MCG7321487.1"/>
    <property type="molecule type" value="Genomic_DNA"/>
</dbReference>
<feature type="transmembrane region" description="Helical" evidence="10">
    <location>
        <begin position="197"/>
        <end position="230"/>
    </location>
</feature>
<feature type="transmembrane region" description="Helical" evidence="10">
    <location>
        <begin position="242"/>
        <end position="267"/>
    </location>
</feature>
<keyword evidence="7" id="KW-0256">Endoplasmic reticulum</keyword>
<evidence type="ECO:0000313" key="11">
    <source>
        <dbReference type="EMBL" id="MCG7321487.1"/>
    </source>
</evidence>
<evidence type="ECO:0000256" key="2">
    <source>
        <dbReference type="ARBA" id="ARBA00004687"/>
    </source>
</evidence>
<evidence type="ECO:0000256" key="10">
    <source>
        <dbReference type="SAM" id="Phobius"/>
    </source>
</evidence>
<gene>
    <name evidence="11" type="ORF">MHL29_06205</name>
</gene>
<comment type="subcellular location">
    <subcellularLocation>
        <location evidence="1">Endoplasmic reticulum membrane</location>
        <topology evidence="1">Multi-pass membrane protein</topology>
    </subcellularLocation>
</comment>
<keyword evidence="5" id="KW-0808">Transferase</keyword>
<protein>
    <recommendedName>
        <fullName evidence="13">Glycosyltransferase RgtA/B/C/D-like domain-containing protein</fullName>
    </recommendedName>
</protein>
<evidence type="ECO:0000256" key="1">
    <source>
        <dbReference type="ARBA" id="ARBA00004477"/>
    </source>
</evidence>
<evidence type="ECO:0000256" key="9">
    <source>
        <dbReference type="ARBA" id="ARBA00023136"/>
    </source>
</evidence>
<evidence type="ECO:0008006" key="13">
    <source>
        <dbReference type="Google" id="ProtNLM"/>
    </source>
</evidence>
<comment type="caution">
    <text evidence="11">The sequence shown here is derived from an EMBL/GenBank/DDBJ whole genome shotgun (WGS) entry which is preliminary data.</text>
</comment>
<proteinExistence type="predicted"/>